<dbReference type="EMBL" id="BPLQ01003062">
    <property type="protein sequence ID" value="GIX97651.1"/>
    <property type="molecule type" value="Genomic_DNA"/>
</dbReference>
<comment type="caution">
    <text evidence="1">The sequence shown here is derived from an EMBL/GenBank/DDBJ whole genome shotgun (WGS) entry which is preliminary data.</text>
</comment>
<reference evidence="1 2" key="1">
    <citation type="submission" date="2021-06" db="EMBL/GenBank/DDBJ databases">
        <title>Caerostris darwini draft genome.</title>
        <authorList>
            <person name="Kono N."/>
            <person name="Arakawa K."/>
        </authorList>
    </citation>
    <scope>NUCLEOTIDE SEQUENCE [LARGE SCALE GENOMIC DNA]</scope>
</reference>
<evidence type="ECO:0000313" key="1">
    <source>
        <dbReference type="EMBL" id="GIX97651.1"/>
    </source>
</evidence>
<evidence type="ECO:0000313" key="2">
    <source>
        <dbReference type="Proteomes" id="UP001054837"/>
    </source>
</evidence>
<sequence length="79" mass="9070">MTSERHELSVVAFMQDGATPHFARDVKTFLLNIFTKDQVISRYCKFMSPSRSPDLAQKIATLVELKDAIRKMVTCYTQL</sequence>
<keyword evidence="2" id="KW-1185">Reference proteome</keyword>
<name>A0AAV4PKR0_9ARAC</name>
<dbReference type="AlphaFoldDB" id="A0AAV4PKR0"/>
<dbReference type="Proteomes" id="UP001054837">
    <property type="component" value="Unassembled WGS sequence"/>
</dbReference>
<dbReference type="GO" id="GO:0003676">
    <property type="term" value="F:nucleic acid binding"/>
    <property type="evidence" value="ECO:0007669"/>
    <property type="project" value="InterPro"/>
</dbReference>
<dbReference type="InterPro" id="IPR036397">
    <property type="entry name" value="RNaseH_sf"/>
</dbReference>
<organism evidence="1 2">
    <name type="scientific">Caerostris darwini</name>
    <dbReference type="NCBI Taxonomy" id="1538125"/>
    <lineage>
        <taxon>Eukaryota</taxon>
        <taxon>Metazoa</taxon>
        <taxon>Ecdysozoa</taxon>
        <taxon>Arthropoda</taxon>
        <taxon>Chelicerata</taxon>
        <taxon>Arachnida</taxon>
        <taxon>Araneae</taxon>
        <taxon>Araneomorphae</taxon>
        <taxon>Entelegynae</taxon>
        <taxon>Araneoidea</taxon>
        <taxon>Araneidae</taxon>
        <taxon>Caerostris</taxon>
    </lineage>
</organism>
<gene>
    <name evidence="1" type="ORF">CDAR_54321</name>
</gene>
<accession>A0AAV4PKR0</accession>
<protein>
    <submittedName>
        <fullName evidence="1">Uncharacterized protein</fullName>
    </submittedName>
</protein>
<proteinExistence type="predicted"/>
<dbReference type="Gene3D" id="3.30.420.10">
    <property type="entry name" value="Ribonuclease H-like superfamily/Ribonuclease H"/>
    <property type="match status" value="1"/>
</dbReference>